<feature type="domain" description="Adenosine deaminase" evidence="10">
    <location>
        <begin position="7"/>
        <end position="331"/>
    </location>
</feature>
<organism evidence="11 12">
    <name type="scientific">Clostridium thermobutyricum DSM 4928</name>
    <dbReference type="NCBI Taxonomy" id="1121339"/>
    <lineage>
        <taxon>Bacteria</taxon>
        <taxon>Bacillati</taxon>
        <taxon>Bacillota</taxon>
        <taxon>Clostridia</taxon>
        <taxon>Eubacteriales</taxon>
        <taxon>Clostridiaceae</taxon>
        <taxon>Clostridium</taxon>
    </lineage>
</organism>
<dbReference type="OrthoDB" id="9779574at2"/>
<dbReference type="EMBL" id="LTAY01000062">
    <property type="protein sequence ID" value="OPX46909.1"/>
    <property type="molecule type" value="Genomic_DNA"/>
</dbReference>
<dbReference type="GO" id="GO:0046936">
    <property type="term" value="F:2'-deoxyadenosine deaminase activity"/>
    <property type="evidence" value="ECO:0007669"/>
    <property type="project" value="RHEA"/>
</dbReference>
<feature type="site" description="Important for catalytic activity" evidence="9">
    <location>
        <position position="221"/>
    </location>
</feature>
<comment type="catalytic activity">
    <reaction evidence="8">
        <text>2'-deoxyadenosine + H2O + H(+) = 2'-deoxyinosine + NH4(+)</text>
        <dbReference type="Rhea" id="RHEA:28190"/>
        <dbReference type="ChEBI" id="CHEBI:15377"/>
        <dbReference type="ChEBI" id="CHEBI:15378"/>
        <dbReference type="ChEBI" id="CHEBI:17256"/>
        <dbReference type="ChEBI" id="CHEBI:28938"/>
        <dbReference type="ChEBI" id="CHEBI:28997"/>
        <dbReference type="EC" id="3.5.4.4"/>
    </reaction>
    <physiologicalReaction direction="left-to-right" evidence="8">
        <dbReference type="Rhea" id="RHEA:28191"/>
    </physiologicalReaction>
</comment>
<evidence type="ECO:0000256" key="9">
    <source>
        <dbReference type="HAMAP-Rule" id="MF_00540"/>
    </source>
</evidence>
<evidence type="ECO:0000259" key="10">
    <source>
        <dbReference type="Pfam" id="PF00962"/>
    </source>
</evidence>
<comment type="caution">
    <text evidence="11">The sequence shown here is derived from an EMBL/GenBank/DDBJ whole genome shotgun (WGS) entry which is preliminary data.</text>
</comment>
<evidence type="ECO:0000256" key="2">
    <source>
        <dbReference type="ARBA" id="ARBA00022723"/>
    </source>
</evidence>
<dbReference type="Gene3D" id="3.20.20.140">
    <property type="entry name" value="Metal-dependent hydrolases"/>
    <property type="match status" value="1"/>
</dbReference>
<protein>
    <recommendedName>
        <fullName evidence="1 9">Adenosine deaminase</fullName>
        <ecNumber evidence="1 9">3.5.4.4</ecNumber>
    </recommendedName>
    <alternativeName>
        <fullName evidence="6 9">Adenosine aminohydrolase</fullName>
    </alternativeName>
</protein>
<reference evidence="11 12" key="1">
    <citation type="submission" date="2016-02" db="EMBL/GenBank/DDBJ databases">
        <title>Genome sequence of Clostridium thermobutyricum DSM 4928.</title>
        <authorList>
            <person name="Poehlein A."/>
            <person name="Daniel R."/>
        </authorList>
    </citation>
    <scope>NUCLEOTIDE SEQUENCE [LARGE SCALE GENOMIC DNA]</scope>
    <source>
        <strain evidence="11 12">DSM 4928</strain>
    </source>
</reference>
<dbReference type="Proteomes" id="UP000191448">
    <property type="component" value="Unassembled WGS sequence"/>
</dbReference>
<dbReference type="AlphaFoldDB" id="A0A1V4SSQ5"/>
<dbReference type="HAMAP" id="MF_00540">
    <property type="entry name" value="A_deaminase"/>
    <property type="match status" value="1"/>
</dbReference>
<comment type="similarity">
    <text evidence="9">Belongs to the metallo-dependent hydrolases superfamily. Adenosine and AMP deaminases family. Adenosine deaminase subfamily.</text>
</comment>
<dbReference type="NCBIfam" id="TIGR01430">
    <property type="entry name" value="aden_deam"/>
    <property type="match status" value="1"/>
</dbReference>
<sequence length="334" mass="38434">MDFKKLPKVELHCHLDGSIRVSTAIELIKKENLEIESLNYDFIKKKLVVEDECNSLDEYLEKFDLPLKLMQSEENLERIAYELIEDSFKENIKYIEIRFAPLLHLEKGLEIDLIIESVLRGMKKGEKEFGVKSGLILCILRHMPKDRAKEVIEIGKRYIKDGVVAIDLAGSELEGFVKEYKDIFEKVEQYGYKVTIHAGETGFSNNVIDAINILGAKRIGHGIAILKDREAFNLVKDKNIVLEMCPKSNVQTKAIEKYEHHPIKKFLNEEIKATLCTDNNTVSNVSLSEEWESTNKIQGLDLEDFKRIYINGVYGAFCSEEVKKELLKEVENFK</sequence>
<keyword evidence="4 9" id="KW-0862">Zinc</keyword>
<dbReference type="GO" id="GO:0004000">
    <property type="term" value="F:adenosine deaminase activity"/>
    <property type="evidence" value="ECO:0007669"/>
    <property type="project" value="UniProtKB-UniRule"/>
</dbReference>
<dbReference type="SUPFAM" id="SSF51556">
    <property type="entry name" value="Metallo-dependent hydrolases"/>
    <property type="match status" value="1"/>
</dbReference>
<gene>
    <name evidence="9" type="primary">add</name>
    <name evidence="11" type="ORF">CLTHE_24120</name>
</gene>
<comment type="cofactor">
    <cofactor evidence="9">
        <name>Zn(2+)</name>
        <dbReference type="ChEBI" id="CHEBI:29105"/>
    </cofactor>
    <text evidence="9">Binds 1 zinc ion per subunit.</text>
</comment>
<evidence type="ECO:0000256" key="1">
    <source>
        <dbReference type="ARBA" id="ARBA00012784"/>
    </source>
</evidence>
<dbReference type="EC" id="3.5.4.4" evidence="1 9"/>
<dbReference type="InterPro" id="IPR001365">
    <property type="entry name" value="A_deaminase_dom"/>
</dbReference>
<dbReference type="GO" id="GO:0005829">
    <property type="term" value="C:cytosol"/>
    <property type="evidence" value="ECO:0007669"/>
    <property type="project" value="TreeGrafter"/>
</dbReference>
<dbReference type="InterPro" id="IPR032466">
    <property type="entry name" value="Metal_Hydrolase"/>
</dbReference>
<evidence type="ECO:0000256" key="3">
    <source>
        <dbReference type="ARBA" id="ARBA00022801"/>
    </source>
</evidence>
<feature type="binding site" evidence="9">
    <location>
        <position position="197"/>
    </location>
    <ligand>
        <name>Zn(2+)</name>
        <dbReference type="ChEBI" id="CHEBI:29105"/>
        <note>catalytic</note>
    </ligand>
</feature>
<dbReference type="CDD" id="cd01320">
    <property type="entry name" value="ADA"/>
    <property type="match status" value="1"/>
</dbReference>
<evidence type="ECO:0000313" key="11">
    <source>
        <dbReference type="EMBL" id="OPX46909.1"/>
    </source>
</evidence>
<feature type="binding site" evidence="9">
    <location>
        <position position="278"/>
    </location>
    <ligand>
        <name>Zn(2+)</name>
        <dbReference type="ChEBI" id="CHEBI:29105"/>
        <note>catalytic</note>
    </ligand>
</feature>
<dbReference type="InterPro" id="IPR028893">
    <property type="entry name" value="A_deaminase"/>
</dbReference>
<evidence type="ECO:0000256" key="4">
    <source>
        <dbReference type="ARBA" id="ARBA00022833"/>
    </source>
</evidence>
<comment type="caution">
    <text evidence="9">Lacks conserved residue(s) required for the propagation of feature annotation.</text>
</comment>
<proteinExistence type="inferred from homology"/>
<accession>A0A1V4SSQ5</accession>
<evidence type="ECO:0000313" key="12">
    <source>
        <dbReference type="Proteomes" id="UP000191448"/>
    </source>
</evidence>
<dbReference type="GO" id="GO:0043103">
    <property type="term" value="P:hypoxanthine salvage"/>
    <property type="evidence" value="ECO:0007669"/>
    <property type="project" value="TreeGrafter"/>
</dbReference>
<evidence type="ECO:0000256" key="6">
    <source>
        <dbReference type="ARBA" id="ARBA00031852"/>
    </source>
</evidence>
<keyword evidence="2 9" id="KW-0479">Metal-binding</keyword>
<dbReference type="GO" id="GO:0046103">
    <property type="term" value="P:inosine biosynthetic process"/>
    <property type="evidence" value="ECO:0007669"/>
    <property type="project" value="TreeGrafter"/>
</dbReference>
<feature type="binding site" evidence="9">
    <location>
        <position position="12"/>
    </location>
    <ligand>
        <name>Zn(2+)</name>
        <dbReference type="ChEBI" id="CHEBI:29105"/>
        <note>catalytic</note>
    </ligand>
</feature>
<dbReference type="GO" id="GO:0008270">
    <property type="term" value="F:zinc ion binding"/>
    <property type="evidence" value="ECO:0007669"/>
    <property type="project" value="UniProtKB-UniRule"/>
</dbReference>
<keyword evidence="5 9" id="KW-0546">Nucleotide metabolism</keyword>
<evidence type="ECO:0000256" key="7">
    <source>
        <dbReference type="ARBA" id="ARBA00047989"/>
    </source>
</evidence>
<evidence type="ECO:0000256" key="8">
    <source>
        <dbReference type="ARBA" id="ARBA00049213"/>
    </source>
</evidence>
<feature type="active site" description="Proton donor" evidence="9">
    <location>
        <position position="200"/>
    </location>
</feature>
<evidence type="ECO:0000256" key="5">
    <source>
        <dbReference type="ARBA" id="ARBA00023080"/>
    </source>
</evidence>
<comment type="function">
    <text evidence="9">Catalyzes the hydrolytic deamination of adenosine and 2-deoxyadenosine.</text>
</comment>
<comment type="catalytic activity">
    <reaction evidence="7">
        <text>adenosine + H2O + H(+) = inosine + NH4(+)</text>
        <dbReference type="Rhea" id="RHEA:24408"/>
        <dbReference type="ChEBI" id="CHEBI:15377"/>
        <dbReference type="ChEBI" id="CHEBI:15378"/>
        <dbReference type="ChEBI" id="CHEBI:16335"/>
        <dbReference type="ChEBI" id="CHEBI:17596"/>
        <dbReference type="ChEBI" id="CHEBI:28938"/>
        <dbReference type="EC" id="3.5.4.4"/>
    </reaction>
    <physiologicalReaction direction="left-to-right" evidence="7">
        <dbReference type="Rhea" id="RHEA:24409"/>
    </physiologicalReaction>
</comment>
<dbReference type="GO" id="GO:0009117">
    <property type="term" value="P:nucleotide metabolic process"/>
    <property type="evidence" value="ECO:0007669"/>
    <property type="project" value="UniProtKB-KW"/>
</dbReference>
<keyword evidence="3 9" id="KW-0378">Hydrolase</keyword>
<dbReference type="Pfam" id="PF00962">
    <property type="entry name" value="A_deaminase"/>
    <property type="match status" value="1"/>
</dbReference>
<feature type="binding site" evidence="9">
    <location>
        <position position="170"/>
    </location>
    <ligand>
        <name>substrate</name>
    </ligand>
</feature>
<feature type="binding site" evidence="9">
    <location>
        <position position="14"/>
    </location>
    <ligand>
        <name>Zn(2+)</name>
        <dbReference type="ChEBI" id="CHEBI:29105"/>
        <note>catalytic</note>
    </ligand>
</feature>
<dbReference type="RefSeq" id="WP_080023655.1">
    <property type="nucleotide sequence ID" value="NZ_LTAY01000062.1"/>
</dbReference>
<feature type="binding site" evidence="9">
    <location>
        <position position="14"/>
    </location>
    <ligand>
        <name>substrate</name>
    </ligand>
</feature>
<dbReference type="GO" id="GO:0009168">
    <property type="term" value="P:purine ribonucleoside monophosphate biosynthetic process"/>
    <property type="evidence" value="ECO:0007669"/>
    <property type="project" value="UniProtKB-UniRule"/>
</dbReference>
<name>A0A1V4SSQ5_9CLOT</name>
<dbReference type="PANTHER" id="PTHR11409">
    <property type="entry name" value="ADENOSINE DEAMINASE"/>
    <property type="match status" value="1"/>
</dbReference>
<dbReference type="InterPro" id="IPR006330">
    <property type="entry name" value="Ado/ade_deaminase"/>
</dbReference>
<dbReference type="GO" id="GO:0006154">
    <property type="term" value="P:adenosine catabolic process"/>
    <property type="evidence" value="ECO:0007669"/>
    <property type="project" value="TreeGrafter"/>
</dbReference>
<dbReference type="PANTHER" id="PTHR11409:SF43">
    <property type="entry name" value="ADENOSINE DEAMINASE"/>
    <property type="match status" value="1"/>
</dbReference>
<feature type="binding site" evidence="9">
    <location>
        <position position="16"/>
    </location>
    <ligand>
        <name>substrate</name>
    </ligand>
</feature>